<evidence type="ECO:0000256" key="6">
    <source>
        <dbReference type="RuleBase" id="RU003732"/>
    </source>
</evidence>
<accession>A0A2V1ISI7</accession>
<evidence type="ECO:0000256" key="2">
    <source>
        <dbReference type="ARBA" id="ARBA00022448"/>
    </source>
</evidence>
<dbReference type="Pfam" id="PF00209">
    <property type="entry name" value="SNF"/>
    <property type="match status" value="2"/>
</dbReference>
<dbReference type="PRINTS" id="PR00176">
    <property type="entry name" value="NANEUSMPORT"/>
</dbReference>
<dbReference type="GO" id="GO:0016020">
    <property type="term" value="C:membrane"/>
    <property type="evidence" value="ECO:0007669"/>
    <property type="project" value="UniProtKB-SubCell"/>
</dbReference>
<reference evidence="9" key="1">
    <citation type="submission" date="2018-02" db="EMBL/GenBank/DDBJ databases">
        <authorList>
            <person name="Clavel T."/>
            <person name="Strowig T."/>
        </authorList>
    </citation>
    <scope>NUCLEOTIDE SEQUENCE [LARGE SCALE GENOMIC DNA]</scope>
    <source>
        <strain evidence="9">DSM 100764</strain>
    </source>
</reference>
<dbReference type="NCBIfam" id="NF037979">
    <property type="entry name" value="Na_transp"/>
    <property type="match status" value="1"/>
</dbReference>
<dbReference type="Proteomes" id="UP000244925">
    <property type="component" value="Unassembled WGS sequence"/>
</dbReference>
<gene>
    <name evidence="8" type="ORF">C5O25_07250</name>
</gene>
<name>A0A2V1ISI7_9BACT</name>
<evidence type="ECO:0000256" key="4">
    <source>
        <dbReference type="ARBA" id="ARBA00022989"/>
    </source>
</evidence>
<evidence type="ECO:0000256" key="1">
    <source>
        <dbReference type="ARBA" id="ARBA00004141"/>
    </source>
</evidence>
<protein>
    <recommendedName>
        <fullName evidence="6">Transporter</fullName>
    </recommendedName>
</protein>
<dbReference type="EMBL" id="PUBV01000012">
    <property type="protein sequence ID" value="PWB07493.1"/>
    <property type="molecule type" value="Genomic_DNA"/>
</dbReference>
<dbReference type="PROSITE" id="PS00610">
    <property type="entry name" value="NA_NEUROTRAN_SYMP_1"/>
    <property type="match status" value="1"/>
</dbReference>
<dbReference type="PANTHER" id="PTHR42948:SF1">
    <property type="entry name" value="TRANSPORTER"/>
    <property type="match status" value="1"/>
</dbReference>
<dbReference type="PROSITE" id="PS50267">
    <property type="entry name" value="NA_NEUROTRAN_SYMP_3"/>
    <property type="match status" value="1"/>
</dbReference>
<feature type="transmembrane region" description="Helical" evidence="7">
    <location>
        <begin position="221"/>
        <end position="248"/>
    </location>
</feature>
<feature type="transmembrane region" description="Helical" evidence="7">
    <location>
        <begin position="394"/>
        <end position="417"/>
    </location>
</feature>
<feature type="transmembrane region" description="Helical" evidence="7">
    <location>
        <begin position="181"/>
        <end position="201"/>
    </location>
</feature>
<keyword evidence="6" id="KW-0769">Symport</keyword>
<dbReference type="GO" id="GO:0015293">
    <property type="term" value="F:symporter activity"/>
    <property type="evidence" value="ECO:0007669"/>
    <property type="project" value="UniProtKB-KW"/>
</dbReference>
<feature type="transmembrane region" description="Helical" evidence="7">
    <location>
        <begin position="51"/>
        <end position="75"/>
    </location>
</feature>
<dbReference type="RefSeq" id="WP_107036072.1">
    <property type="nucleotide sequence ID" value="NZ_CAONGC010000018.1"/>
</dbReference>
<keyword evidence="5 7" id="KW-0472">Membrane</keyword>
<dbReference type="SUPFAM" id="SSF161070">
    <property type="entry name" value="SNF-like"/>
    <property type="match status" value="1"/>
</dbReference>
<dbReference type="AlphaFoldDB" id="A0A2V1ISI7"/>
<feature type="transmembrane region" description="Helical" evidence="7">
    <location>
        <begin position="156"/>
        <end position="174"/>
    </location>
</feature>
<comment type="caution">
    <text evidence="8">The sequence shown here is derived from an EMBL/GenBank/DDBJ whole genome shotgun (WGS) entry which is preliminary data.</text>
</comment>
<evidence type="ECO:0000256" key="3">
    <source>
        <dbReference type="ARBA" id="ARBA00022692"/>
    </source>
</evidence>
<evidence type="ECO:0000313" key="8">
    <source>
        <dbReference type="EMBL" id="PWB07493.1"/>
    </source>
</evidence>
<dbReference type="InterPro" id="IPR037272">
    <property type="entry name" value="SNS_sf"/>
</dbReference>
<organism evidence="8 9">
    <name type="scientific">Paramuribaculum intestinale</name>
    <dbReference type="NCBI Taxonomy" id="2094151"/>
    <lineage>
        <taxon>Bacteria</taxon>
        <taxon>Pseudomonadati</taxon>
        <taxon>Bacteroidota</taxon>
        <taxon>Bacteroidia</taxon>
        <taxon>Bacteroidales</taxon>
        <taxon>Muribaculaceae</taxon>
        <taxon>Paramuribaculum</taxon>
    </lineage>
</organism>
<evidence type="ECO:0000313" key="9">
    <source>
        <dbReference type="Proteomes" id="UP000244925"/>
    </source>
</evidence>
<dbReference type="PANTHER" id="PTHR42948">
    <property type="entry name" value="TRANSPORTER"/>
    <property type="match status" value="1"/>
</dbReference>
<dbReference type="InterPro" id="IPR000175">
    <property type="entry name" value="Na/ntran_symport"/>
</dbReference>
<feature type="transmembrane region" description="Helical" evidence="7">
    <location>
        <begin position="354"/>
        <end position="374"/>
    </location>
</feature>
<proteinExistence type="inferred from homology"/>
<dbReference type="GeneID" id="93424684"/>
<keyword evidence="3 6" id="KW-0812">Transmembrane</keyword>
<evidence type="ECO:0000256" key="5">
    <source>
        <dbReference type="ARBA" id="ARBA00023136"/>
    </source>
</evidence>
<feature type="transmembrane region" description="Helical" evidence="7">
    <location>
        <begin position="269"/>
        <end position="293"/>
    </location>
</feature>
<comment type="subcellular location">
    <subcellularLocation>
        <location evidence="1">Membrane</location>
        <topology evidence="1">Multi-pass membrane protein</topology>
    </subcellularLocation>
</comment>
<feature type="transmembrane region" description="Helical" evidence="7">
    <location>
        <begin position="429"/>
        <end position="449"/>
    </location>
</feature>
<dbReference type="InterPro" id="IPR047218">
    <property type="entry name" value="YocR/YhdH-like"/>
</dbReference>
<keyword evidence="4 7" id="KW-1133">Transmembrane helix</keyword>
<feature type="transmembrane region" description="Helical" evidence="7">
    <location>
        <begin position="18"/>
        <end position="39"/>
    </location>
</feature>
<feature type="transmembrane region" description="Helical" evidence="7">
    <location>
        <begin position="313"/>
        <end position="342"/>
    </location>
</feature>
<keyword evidence="2 6" id="KW-0813">Transport</keyword>
<dbReference type="CDD" id="cd10336">
    <property type="entry name" value="SLC6sbd_Tyt1-Like"/>
    <property type="match status" value="1"/>
</dbReference>
<comment type="similarity">
    <text evidence="6">Belongs to the sodium:neurotransmitter symporter (SNF) (TC 2.A.22) family.</text>
</comment>
<keyword evidence="9" id="KW-1185">Reference proteome</keyword>
<feature type="transmembrane region" description="Helical" evidence="7">
    <location>
        <begin position="96"/>
        <end position="117"/>
    </location>
</feature>
<evidence type="ECO:0000256" key="7">
    <source>
        <dbReference type="SAM" id="Phobius"/>
    </source>
</evidence>
<sequence length="455" mass="49085">MTPHTDTDNSIAASRGQFATRFAVIAATVGSAVGLGNIWRFPYEAGTHGGGAFMLLYIAFIFIIGVPVLTAEFIMGRSTRSNIFGAYRALAPGRPWYLAGYIGIVASMTIISFYSVVAGWTLEYFIESITGSLSGLDSGQYHSRFLALASDGVRPVLWTILFLALNFVIVARGVNKGIERISNLLMPTLFVLLIVFCIRSLTFSGASEGLRFLFSPDFSQITPSVALGAMGQAFFTLSLGLGCMATYGSYFSSRTPLLRSAVTTASLDTLVAILSGIIIFPAVFTFGVSPAAGPTLIFEVLPSIFHSLPLGPLWSALFFFLLILASLTSTISMSETAIAFFIEERGMSRRTATMTNATVALVFGTLCALSFGPLDGFRIFSLNIFDAFDYLSSNILLPAGGLIISIFTGWVMPRHILREQLSPARRITLTALTILLRYIAPTGIILVFLRSTGII</sequence>